<keyword evidence="3" id="KW-1185">Reference proteome</keyword>
<feature type="chain" id="PRO_5020603672" description="Secreted protein" evidence="1">
    <location>
        <begin position="28"/>
        <end position="107"/>
    </location>
</feature>
<evidence type="ECO:0000313" key="3">
    <source>
        <dbReference type="Proteomes" id="UP000268162"/>
    </source>
</evidence>
<accession>A0A4P9ZN62</accession>
<keyword evidence="1" id="KW-0732">Signal</keyword>
<gene>
    <name evidence="2" type="ORF">BJ085DRAFT_40325</name>
</gene>
<evidence type="ECO:0000313" key="2">
    <source>
        <dbReference type="EMBL" id="RKP33972.1"/>
    </source>
</evidence>
<organism evidence="2 3">
    <name type="scientific">Dimargaris cristalligena</name>
    <dbReference type="NCBI Taxonomy" id="215637"/>
    <lineage>
        <taxon>Eukaryota</taxon>
        <taxon>Fungi</taxon>
        <taxon>Fungi incertae sedis</taxon>
        <taxon>Zoopagomycota</taxon>
        <taxon>Kickxellomycotina</taxon>
        <taxon>Dimargaritomycetes</taxon>
        <taxon>Dimargaritales</taxon>
        <taxon>Dimargaritaceae</taxon>
        <taxon>Dimargaris</taxon>
    </lineage>
</organism>
<dbReference type="AlphaFoldDB" id="A0A4P9ZN62"/>
<sequence length="107" mass="11923">MKVTGVYSMALFVATAFLFVAPPETAASVPVEAELPPSVSKRDTVLPLGAPTLLARRYRSFSSRSVRDWGARSVVQQRFQKRDTRLLKFVPTVLFNRFRGTGGRSTF</sequence>
<dbReference type="Proteomes" id="UP000268162">
    <property type="component" value="Unassembled WGS sequence"/>
</dbReference>
<reference evidence="3" key="1">
    <citation type="journal article" date="2018" name="Nat. Microbiol.">
        <title>Leveraging single-cell genomics to expand the fungal tree of life.</title>
        <authorList>
            <person name="Ahrendt S.R."/>
            <person name="Quandt C.A."/>
            <person name="Ciobanu D."/>
            <person name="Clum A."/>
            <person name="Salamov A."/>
            <person name="Andreopoulos B."/>
            <person name="Cheng J.F."/>
            <person name="Woyke T."/>
            <person name="Pelin A."/>
            <person name="Henrissat B."/>
            <person name="Reynolds N.K."/>
            <person name="Benny G.L."/>
            <person name="Smith M.E."/>
            <person name="James T.Y."/>
            <person name="Grigoriev I.V."/>
        </authorList>
    </citation>
    <scope>NUCLEOTIDE SEQUENCE [LARGE SCALE GENOMIC DNA]</scope>
    <source>
        <strain evidence="3">RSA 468</strain>
    </source>
</reference>
<protein>
    <recommendedName>
        <fullName evidence="4">Secreted protein</fullName>
    </recommendedName>
</protein>
<evidence type="ECO:0000256" key="1">
    <source>
        <dbReference type="SAM" id="SignalP"/>
    </source>
</evidence>
<name>A0A4P9ZN62_9FUNG</name>
<feature type="signal peptide" evidence="1">
    <location>
        <begin position="1"/>
        <end position="27"/>
    </location>
</feature>
<dbReference type="EMBL" id="ML003431">
    <property type="protein sequence ID" value="RKP33972.1"/>
    <property type="molecule type" value="Genomic_DNA"/>
</dbReference>
<proteinExistence type="predicted"/>
<evidence type="ECO:0008006" key="4">
    <source>
        <dbReference type="Google" id="ProtNLM"/>
    </source>
</evidence>